<dbReference type="InterPro" id="IPR012337">
    <property type="entry name" value="RNaseH-like_sf"/>
</dbReference>
<evidence type="ECO:0000313" key="5">
    <source>
        <dbReference type="EMBL" id="CAK7230813.1"/>
    </source>
</evidence>
<feature type="region of interest" description="Disordered" evidence="3">
    <location>
        <begin position="39"/>
        <end position="69"/>
    </location>
</feature>
<dbReference type="InterPro" id="IPR051132">
    <property type="entry name" value="3-5_Exonuclease_domain"/>
</dbReference>
<dbReference type="Proteomes" id="UP001642406">
    <property type="component" value="Unassembled WGS sequence"/>
</dbReference>
<dbReference type="PANTHER" id="PTHR13620">
    <property type="entry name" value="3-5 EXONUCLEASE"/>
    <property type="match status" value="1"/>
</dbReference>
<feature type="domain" description="3'-5' exonuclease" evidence="4">
    <location>
        <begin position="206"/>
        <end position="401"/>
    </location>
</feature>
<dbReference type="SUPFAM" id="SSF53098">
    <property type="entry name" value="Ribonuclease H-like"/>
    <property type="match status" value="1"/>
</dbReference>
<evidence type="ECO:0000256" key="1">
    <source>
        <dbReference type="ARBA" id="ARBA00022722"/>
    </source>
</evidence>
<accession>A0ABP0CFS8</accession>
<dbReference type="InterPro" id="IPR002562">
    <property type="entry name" value="3'-5'_exonuclease_dom"/>
</dbReference>
<organism evidence="5 6">
    <name type="scientific">Sporothrix bragantina</name>
    <dbReference type="NCBI Taxonomy" id="671064"/>
    <lineage>
        <taxon>Eukaryota</taxon>
        <taxon>Fungi</taxon>
        <taxon>Dikarya</taxon>
        <taxon>Ascomycota</taxon>
        <taxon>Pezizomycotina</taxon>
        <taxon>Sordariomycetes</taxon>
        <taxon>Sordariomycetidae</taxon>
        <taxon>Ophiostomatales</taxon>
        <taxon>Ophiostomataceae</taxon>
        <taxon>Sporothrix</taxon>
    </lineage>
</organism>
<sequence>MSQTPSKAGGSPYPATWSLWTPDNGIVFGGASASSVSSASSALALATPSATPRTVYTESATAPRQQPPWPKAVYPQLPLAAYSAPAVPFVAKRAVHAVAQKAPEVSVEETTEKTVVETVDDNESKEDEAIEKAGEKEELEEVLPPETTLDFKIPDDIFRAARDAAEGTPESYFSYAMYRRPPLDDKEKNKEKRSTPSHSVETTVKVHYCKTKHSTERVCKEYFTGEPLLGFDLEWMPNATKFQGARENVCLMQIASPSRIGLFHLSLFPKGKDGDQDSDLVGPVLRSILEDASTLKAGVAIKGDATRVQKYLGVQMRGVFELSHLHRLVVHSKAGETHLVNKKLVSLANQAKEHLRLPMFKGQDIRSGNWSKALDMDQIIYSASDAYAAVQIFSVLDKQRESLEPKPPLPACVEYNLPIKTGRAKRARAVAAPADTEEGDEADEVVDVEDDGAEPAKNMTQEYMAQATGTVEIEAEAGPDEDASAGPSTPAKSASATPKAKTPTPRSPRTPRTPKAPAGPKDARITAAENWLMRYRTMATASGRAVRARPASLRAYHLWHGDATLDPAALAALLRDPPLQTSTVMSYILEAVQLESLPYSKTRMRVELLEQLPADLRKRRYLYLSKACGYTS</sequence>
<dbReference type="EMBL" id="CAWUHC010000090">
    <property type="protein sequence ID" value="CAK7230813.1"/>
    <property type="molecule type" value="Genomic_DNA"/>
</dbReference>
<feature type="compositionally biased region" description="Low complexity" evidence="3">
    <location>
        <begin position="484"/>
        <end position="504"/>
    </location>
</feature>
<keyword evidence="1" id="KW-0540">Nuclease</keyword>
<comment type="caution">
    <text evidence="5">The sequence shown here is derived from an EMBL/GenBank/DDBJ whole genome shotgun (WGS) entry which is preliminary data.</text>
</comment>
<dbReference type="InterPro" id="IPR036397">
    <property type="entry name" value="RNaseH_sf"/>
</dbReference>
<feature type="compositionally biased region" description="Low complexity" evidence="3">
    <location>
        <begin position="39"/>
        <end position="52"/>
    </location>
</feature>
<feature type="region of interest" description="Disordered" evidence="3">
    <location>
        <begin position="119"/>
        <end position="139"/>
    </location>
</feature>
<dbReference type="Pfam" id="PF01612">
    <property type="entry name" value="DNA_pol_A_exo1"/>
    <property type="match status" value="1"/>
</dbReference>
<feature type="region of interest" description="Disordered" evidence="3">
    <location>
        <begin position="428"/>
        <end position="447"/>
    </location>
</feature>
<protein>
    <recommendedName>
        <fullName evidence="4">3'-5' exonuclease domain-containing protein</fullName>
    </recommendedName>
</protein>
<evidence type="ECO:0000256" key="2">
    <source>
        <dbReference type="ARBA" id="ARBA00022801"/>
    </source>
</evidence>
<proteinExistence type="predicted"/>
<feature type="compositionally biased region" description="Acidic residues" evidence="3">
    <location>
        <begin position="119"/>
        <end position="129"/>
    </location>
</feature>
<feature type="region of interest" description="Disordered" evidence="3">
    <location>
        <begin position="479"/>
        <end position="524"/>
    </location>
</feature>
<dbReference type="SMART" id="SM00474">
    <property type="entry name" value="35EXOc"/>
    <property type="match status" value="1"/>
</dbReference>
<gene>
    <name evidence="5" type="ORF">SBRCBS47491_007714</name>
</gene>
<keyword evidence="2" id="KW-0378">Hydrolase</keyword>
<feature type="compositionally biased region" description="Polar residues" evidence="3">
    <location>
        <begin position="54"/>
        <end position="64"/>
    </location>
</feature>
<name>A0ABP0CFS8_9PEZI</name>
<dbReference type="PANTHER" id="PTHR13620:SF104">
    <property type="entry name" value="EXONUCLEASE 3'-5' DOMAIN-CONTAINING PROTEIN 2"/>
    <property type="match status" value="1"/>
</dbReference>
<evidence type="ECO:0000259" key="4">
    <source>
        <dbReference type="SMART" id="SM00474"/>
    </source>
</evidence>
<keyword evidence="6" id="KW-1185">Reference proteome</keyword>
<evidence type="ECO:0000313" key="6">
    <source>
        <dbReference type="Proteomes" id="UP001642406"/>
    </source>
</evidence>
<reference evidence="5 6" key="1">
    <citation type="submission" date="2024-01" db="EMBL/GenBank/DDBJ databases">
        <authorList>
            <person name="Allen C."/>
            <person name="Tagirdzhanova G."/>
        </authorList>
    </citation>
    <scope>NUCLEOTIDE SEQUENCE [LARGE SCALE GENOMIC DNA]</scope>
</reference>
<dbReference type="Gene3D" id="3.30.420.10">
    <property type="entry name" value="Ribonuclease H-like superfamily/Ribonuclease H"/>
    <property type="match status" value="1"/>
</dbReference>
<dbReference type="CDD" id="cd06141">
    <property type="entry name" value="WRN_exo"/>
    <property type="match status" value="1"/>
</dbReference>
<feature type="compositionally biased region" description="Acidic residues" evidence="3">
    <location>
        <begin position="435"/>
        <end position="447"/>
    </location>
</feature>
<evidence type="ECO:0000256" key="3">
    <source>
        <dbReference type="SAM" id="MobiDB-lite"/>
    </source>
</evidence>